<reference evidence="4" key="1">
    <citation type="journal article" date="2019" name="Int. J. Syst. Evol. Microbiol.">
        <title>The Global Catalogue of Microorganisms (GCM) 10K type strain sequencing project: providing services to taxonomists for standard genome sequencing and annotation.</title>
        <authorList>
            <consortium name="The Broad Institute Genomics Platform"/>
            <consortium name="The Broad Institute Genome Sequencing Center for Infectious Disease"/>
            <person name="Wu L."/>
            <person name="Ma J."/>
        </authorList>
    </citation>
    <scope>NUCLEOTIDE SEQUENCE [LARGE SCALE GENOMIC DNA]</scope>
    <source>
        <strain evidence="4">CCUG 61889</strain>
    </source>
</reference>
<dbReference type="Pfam" id="PF13229">
    <property type="entry name" value="Beta_helix"/>
    <property type="match status" value="1"/>
</dbReference>
<proteinExistence type="predicted"/>
<evidence type="ECO:0000259" key="2">
    <source>
        <dbReference type="Pfam" id="PF13229"/>
    </source>
</evidence>
<dbReference type="InterPro" id="IPR006626">
    <property type="entry name" value="PbH1"/>
</dbReference>
<dbReference type="SUPFAM" id="SSF51126">
    <property type="entry name" value="Pectin lyase-like"/>
    <property type="match status" value="2"/>
</dbReference>
<evidence type="ECO:0000256" key="1">
    <source>
        <dbReference type="SAM" id="SignalP"/>
    </source>
</evidence>
<dbReference type="InterPro" id="IPR012334">
    <property type="entry name" value="Pectin_lyas_fold"/>
</dbReference>
<organism evidence="3 4">
    <name type="scientific">Bacillus songklensis</name>
    <dbReference type="NCBI Taxonomy" id="1069116"/>
    <lineage>
        <taxon>Bacteria</taxon>
        <taxon>Bacillati</taxon>
        <taxon>Bacillota</taxon>
        <taxon>Bacilli</taxon>
        <taxon>Bacillales</taxon>
        <taxon>Bacillaceae</taxon>
        <taxon>Bacillus</taxon>
    </lineage>
</organism>
<feature type="signal peptide" evidence="1">
    <location>
        <begin position="1"/>
        <end position="20"/>
    </location>
</feature>
<feature type="chain" id="PRO_5046988740" evidence="1">
    <location>
        <begin position="21"/>
        <end position="720"/>
    </location>
</feature>
<keyword evidence="1" id="KW-0732">Signal</keyword>
<evidence type="ECO:0000313" key="3">
    <source>
        <dbReference type="EMBL" id="MFC3884800.1"/>
    </source>
</evidence>
<dbReference type="SMART" id="SM00710">
    <property type="entry name" value="PbH1"/>
    <property type="match status" value="9"/>
</dbReference>
<sequence length="720" mass="78766">MKKWLSCTLTLLVWSSTVHTGSVIATDEVGNDGKALQQAIQQDATVYELDKREQQRWKISNDGTHPVETTKGMNEALKWAHQNGKTTFKVPAGTYLVDKNSQINMVSNMTFWLDDQAVLQKETNGKEHYVTLFVGYGTNNVTLKGGTYRGDKDTHDYSGKDYPYSAGTHESGYGILSEGAINLTIDGVKAENFTGDGLCIGGKGTMIKDLYAGHFESGAIDSNGKLVSDSTKIRIKEPLSFNNPIFKTERGFEFSNAQNLTYTFDVYFYKSDGTFLSSLKNQKVRQIMQIPDGASYFQAVFNKSSAAGAYVEYWNKVVSKNVVVRNSEFAFNRRQGITVGGGDHIVIANNEIHDIGGIAPQSGIDVEGGFGENGHRNSNIFIKDNNFYKNRAYDVILFDGQDATVEGNHLGSKGAIGLAISTPFTGAKVKNNHFDGTRIIAYHDATFIDNKMNDSFTLFEGPNITIDRMTFTDSLFSISSKVPFGVKASNITIYNTKKSDSGLSVWSKPVCLSNITIIGQPALRAIGGGSEEGSIFDNLKIIGYNSAYNLDLPRGTYNNCVFEAAAGGNGEPAVNKSGKYVFNGCSFKTNGMGLGIYHKDADVTVKNSTFNILGNAPALSVQSAKKAMIENNTINANHLTNADTEIIKINDYWQRTNPYDVLDAVIKGNTLTSNMIAKGISTIYAGIGAPGYTIENNILYNAKLHLRKTDRNINNQELIK</sequence>
<evidence type="ECO:0000313" key="4">
    <source>
        <dbReference type="Proteomes" id="UP001595752"/>
    </source>
</evidence>
<dbReference type="EMBL" id="JBHRZT010000067">
    <property type="protein sequence ID" value="MFC3884800.1"/>
    <property type="molecule type" value="Genomic_DNA"/>
</dbReference>
<comment type="caution">
    <text evidence="3">The sequence shown here is derived from an EMBL/GenBank/DDBJ whole genome shotgun (WGS) entry which is preliminary data.</text>
</comment>
<dbReference type="Gene3D" id="2.160.20.10">
    <property type="entry name" value="Single-stranded right-handed beta-helix, Pectin lyase-like"/>
    <property type="match status" value="2"/>
</dbReference>
<dbReference type="InterPro" id="IPR039448">
    <property type="entry name" value="Beta_helix"/>
</dbReference>
<keyword evidence="4" id="KW-1185">Reference proteome</keyword>
<dbReference type="RefSeq" id="WP_377916624.1">
    <property type="nucleotide sequence ID" value="NZ_JBHRZT010000067.1"/>
</dbReference>
<accession>A0ABV8B4H4</accession>
<protein>
    <submittedName>
        <fullName evidence="3">Right-handed parallel beta-helix repeat-containing protein</fullName>
    </submittedName>
</protein>
<dbReference type="Proteomes" id="UP001595752">
    <property type="component" value="Unassembled WGS sequence"/>
</dbReference>
<name>A0ABV8B4H4_9BACI</name>
<gene>
    <name evidence="3" type="ORF">ACFOU2_15525</name>
</gene>
<dbReference type="InterPro" id="IPR011050">
    <property type="entry name" value="Pectin_lyase_fold/virulence"/>
</dbReference>
<feature type="domain" description="Right handed beta helix" evidence="2">
    <location>
        <begin position="320"/>
        <end position="445"/>
    </location>
</feature>